<dbReference type="AlphaFoldDB" id="A0A0W0UU19"/>
<dbReference type="RefSeq" id="WP_058448623.1">
    <property type="nucleotide sequence ID" value="NZ_CAAAJF010000004.1"/>
</dbReference>
<dbReference type="Proteomes" id="UP000054715">
    <property type="component" value="Unassembled WGS sequence"/>
</dbReference>
<gene>
    <name evidence="1" type="ORF">Ljam_0571</name>
</gene>
<evidence type="ECO:0000313" key="1">
    <source>
        <dbReference type="EMBL" id="KTD11377.1"/>
    </source>
</evidence>
<reference evidence="1 2" key="1">
    <citation type="submission" date="2015-11" db="EMBL/GenBank/DDBJ databases">
        <title>Genomic analysis of 38 Legionella species identifies large and diverse effector repertoires.</title>
        <authorList>
            <person name="Burstein D."/>
            <person name="Amaro F."/>
            <person name="Zusman T."/>
            <person name="Lifshitz Z."/>
            <person name="Cohen O."/>
            <person name="Gilbert J.A."/>
            <person name="Pupko T."/>
            <person name="Shuman H.A."/>
            <person name="Segal G."/>
        </authorList>
    </citation>
    <scope>NUCLEOTIDE SEQUENCE [LARGE SCALE GENOMIC DNA]</scope>
    <source>
        <strain evidence="1 2">JA-26-G1-E2</strain>
    </source>
</reference>
<dbReference type="PATRIC" id="fig|455.5.peg.605"/>
<name>A0A0W0UU19_9GAMM</name>
<dbReference type="OrthoDB" id="5651381at2"/>
<evidence type="ECO:0000313" key="2">
    <source>
        <dbReference type="Proteomes" id="UP000054715"/>
    </source>
</evidence>
<sequence length="269" mass="31018">MKDPLMALEESLAYMFELQTTRNTGKYIHPSVQKLKQALENYKNGPSLSLRELTAAVKQALPIIENYVDGYVVKLKMEALAQANGSYITWDLPSTRGRGYPYFQFTIFTPRPRNDFISWISARAGIEFASLGPEKQVAIILDQIKEIEFMTKLAEYLLKKPYFLCNLTLTSPDVFMKIISTRLGFQLENRDVAKAIVYHCDAMIDGIEDSLEGINDYFDVLNLHLAWTLRSIDKLLNDPFSKTELEKKEIFQNYHDLTNRHASQPQYLR</sequence>
<proteinExistence type="predicted"/>
<comment type="caution">
    <text evidence="1">The sequence shown here is derived from an EMBL/GenBank/DDBJ whole genome shotgun (WGS) entry which is preliminary data.</text>
</comment>
<organism evidence="1 2">
    <name type="scientific">Legionella jamestowniensis</name>
    <dbReference type="NCBI Taxonomy" id="455"/>
    <lineage>
        <taxon>Bacteria</taxon>
        <taxon>Pseudomonadati</taxon>
        <taxon>Pseudomonadota</taxon>
        <taxon>Gammaproteobacteria</taxon>
        <taxon>Legionellales</taxon>
        <taxon>Legionellaceae</taxon>
        <taxon>Legionella</taxon>
    </lineage>
</organism>
<protein>
    <submittedName>
        <fullName evidence="1">Uncharacterized protein</fullName>
    </submittedName>
</protein>
<accession>A0A0W0UU19</accession>
<dbReference type="EMBL" id="LNYG01000008">
    <property type="protein sequence ID" value="KTD11377.1"/>
    <property type="molecule type" value="Genomic_DNA"/>
</dbReference>